<evidence type="ECO:0000256" key="5">
    <source>
        <dbReference type="ARBA" id="ARBA00023004"/>
    </source>
</evidence>
<evidence type="ECO:0008006" key="11">
    <source>
        <dbReference type="Google" id="ProtNLM"/>
    </source>
</evidence>
<evidence type="ECO:0000256" key="4">
    <source>
        <dbReference type="ARBA" id="ARBA00023002"/>
    </source>
</evidence>
<dbReference type="PANTHER" id="PTHR24291:SF50">
    <property type="entry name" value="BIFUNCTIONAL ALBAFLAVENONE MONOOXYGENASE_TERPENE SYNTHASE"/>
    <property type="match status" value="1"/>
</dbReference>
<dbReference type="InterPro" id="IPR050196">
    <property type="entry name" value="Cytochrome_P450_Monoox"/>
</dbReference>
<keyword evidence="3 7" id="KW-0479">Metal-binding</keyword>
<evidence type="ECO:0000256" key="6">
    <source>
        <dbReference type="ARBA" id="ARBA00023033"/>
    </source>
</evidence>
<dbReference type="EMBL" id="CP017599">
    <property type="protein sequence ID" value="AOX02032.1"/>
    <property type="molecule type" value="Genomic_DNA"/>
</dbReference>
<dbReference type="AlphaFoldDB" id="A0A1D8TWK3"/>
<dbReference type="SUPFAM" id="SSF48264">
    <property type="entry name" value="Cytochrome P450"/>
    <property type="match status" value="1"/>
</dbReference>
<dbReference type="Pfam" id="PF00067">
    <property type="entry name" value="p450"/>
    <property type="match status" value="1"/>
</dbReference>
<dbReference type="GO" id="GO:0005506">
    <property type="term" value="F:iron ion binding"/>
    <property type="evidence" value="ECO:0007669"/>
    <property type="project" value="InterPro"/>
</dbReference>
<dbReference type="PRINTS" id="PR00465">
    <property type="entry name" value="EP450IV"/>
</dbReference>
<keyword evidence="6 8" id="KW-0503">Monooxygenase</keyword>
<dbReference type="RefSeq" id="WP_070394459.1">
    <property type="nucleotide sequence ID" value="NZ_CP017599.1"/>
</dbReference>
<dbReference type="PANTHER" id="PTHR24291">
    <property type="entry name" value="CYTOCHROME P450 FAMILY 4"/>
    <property type="match status" value="1"/>
</dbReference>
<dbReference type="KEGG" id="mpro:BJP34_23675"/>
<evidence type="ECO:0000313" key="10">
    <source>
        <dbReference type="Proteomes" id="UP000177870"/>
    </source>
</evidence>
<protein>
    <recommendedName>
        <fullName evidence="11">Cytochrome P450</fullName>
    </recommendedName>
</protein>
<dbReference type="GO" id="GO:0016705">
    <property type="term" value="F:oxidoreductase activity, acting on paired donors, with incorporation or reduction of molecular oxygen"/>
    <property type="evidence" value="ECO:0007669"/>
    <property type="project" value="InterPro"/>
</dbReference>
<keyword evidence="5 7" id="KW-0408">Iron</keyword>
<dbReference type="InterPro" id="IPR017972">
    <property type="entry name" value="Cyt_P450_CS"/>
</dbReference>
<dbReference type="InterPro" id="IPR036396">
    <property type="entry name" value="Cyt_P450_sf"/>
</dbReference>
<dbReference type="STRING" id="1458985.BJP34_23675"/>
<evidence type="ECO:0000256" key="8">
    <source>
        <dbReference type="RuleBase" id="RU000461"/>
    </source>
</evidence>
<gene>
    <name evidence="9" type="ORF">BJP34_23675</name>
</gene>
<dbReference type="GO" id="GO:0020037">
    <property type="term" value="F:heme binding"/>
    <property type="evidence" value="ECO:0007669"/>
    <property type="project" value="InterPro"/>
</dbReference>
<sequence>MIPQGWTVLCQITETHNNEEIYQYHQRFDPDRFSPERKEDKQKTFGYIPFGGGLRECLGREFAKLEMRIFAAQLLRDYDWTLLPDQDLKMVVMPTPHPRDGLKVKFSRRVGS</sequence>
<dbReference type="InterPro" id="IPR002403">
    <property type="entry name" value="Cyt_P450_E_grp-IV"/>
</dbReference>
<dbReference type="GO" id="GO:0004497">
    <property type="term" value="F:monooxygenase activity"/>
    <property type="evidence" value="ECO:0007669"/>
    <property type="project" value="UniProtKB-KW"/>
</dbReference>
<dbReference type="Proteomes" id="UP000177870">
    <property type="component" value="Chromosome"/>
</dbReference>
<proteinExistence type="inferred from homology"/>
<evidence type="ECO:0000256" key="3">
    <source>
        <dbReference type="ARBA" id="ARBA00022723"/>
    </source>
</evidence>
<dbReference type="InterPro" id="IPR001128">
    <property type="entry name" value="Cyt_P450"/>
</dbReference>
<dbReference type="Gene3D" id="1.10.630.10">
    <property type="entry name" value="Cytochrome P450"/>
    <property type="match status" value="1"/>
</dbReference>
<evidence type="ECO:0000256" key="7">
    <source>
        <dbReference type="PIRSR" id="PIRSR602403-1"/>
    </source>
</evidence>
<evidence type="ECO:0000256" key="2">
    <source>
        <dbReference type="ARBA" id="ARBA00022617"/>
    </source>
</evidence>
<reference evidence="10" key="1">
    <citation type="submission" date="2016-10" db="EMBL/GenBank/DDBJ databases">
        <title>Comparative genomics uncovers the prolific and rare metabolic potential of the cyanobacterial genus Moorea.</title>
        <authorList>
            <person name="Leao T."/>
            <person name="Castelao G."/>
            <person name="Korobeynikov A."/>
            <person name="Monroe E.A."/>
            <person name="Podell S."/>
            <person name="Glukhov E."/>
            <person name="Allen E."/>
            <person name="Gerwick W.H."/>
            <person name="Gerwick L."/>
        </authorList>
    </citation>
    <scope>NUCLEOTIDE SEQUENCE [LARGE SCALE GENOMIC DNA]</scope>
    <source>
        <strain evidence="10">PAL-8-15-08-1</strain>
    </source>
</reference>
<keyword evidence="2 7" id="KW-0349">Heme</keyword>
<dbReference type="PROSITE" id="PS00086">
    <property type="entry name" value="CYTOCHROME_P450"/>
    <property type="match status" value="1"/>
</dbReference>
<accession>A0A1D8TWK3</accession>
<evidence type="ECO:0000313" key="9">
    <source>
        <dbReference type="EMBL" id="AOX02032.1"/>
    </source>
</evidence>
<organism evidence="9 10">
    <name type="scientific">Moorena producens PAL-8-15-08-1</name>
    <dbReference type="NCBI Taxonomy" id="1458985"/>
    <lineage>
        <taxon>Bacteria</taxon>
        <taxon>Bacillati</taxon>
        <taxon>Cyanobacteriota</taxon>
        <taxon>Cyanophyceae</taxon>
        <taxon>Coleofasciculales</taxon>
        <taxon>Coleofasciculaceae</taxon>
        <taxon>Moorena</taxon>
    </lineage>
</organism>
<name>A0A1D8TWK3_9CYAN</name>
<evidence type="ECO:0000256" key="1">
    <source>
        <dbReference type="ARBA" id="ARBA00010617"/>
    </source>
</evidence>
<comment type="similarity">
    <text evidence="1 8">Belongs to the cytochrome P450 family.</text>
</comment>
<comment type="cofactor">
    <cofactor evidence="7">
        <name>heme</name>
        <dbReference type="ChEBI" id="CHEBI:30413"/>
    </cofactor>
</comment>
<keyword evidence="4 8" id="KW-0560">Oxidoreductase</keyword>
<feature type="binding site" description="axial binding residue" evidence="7">
    <location>
        <position position="57"/>
    </location>
    <ligand>
        <name>heme</name>
        <dbReference type="ChEBI" id="CHEBI:30413"/>
    </ligand>
    <ligandPart>
        <name>Fe</name>
        <dbReference type="ChEBI" id="CHEBI:18248"/>
    </ligandPart>
</feature>